<dbReference type="InterPro" id="IPR038078">
    <property type="entry name" value="PhoU-like_sf"/>
</dbReference>
<sequence>MPATSHALFGRIKALENRLDEFLDMLSESNIHFRAGITYFLEAGGNHAAVFQQKVKEIGGIQSRAENLKRHIEAELQEWILIPDLRADMVGLLHAQGNLIQQFGEHLQHFAIENPGFALELHKDIKLLGEQVALSVESCVMAARSLFRDPGSERDHIHMAKLHHEEAHKIAMRLKSTIFNADRGLEQKIHQRTFIDRIWHLALLGEQVCDALAVHAIKRAA</sequence>
<dbReference type="Gene3D" id="1.20.58.220">
    <property type="entry name" value="Phosphate transport system protein phou homolog 2, domain 2"/>
    <property type="match status" value="1"/>
</dbReference>
<keyword evidence="2" id="KW-1185">Reference proteome</keyword>
<dbReference type="Proteomes" id="UP001628193">
    <property type="component" value="Unassembled WGS sequence"/>
</dbReference>
<organism evidence="1 2">
    <name type="scientific">Candidatus Magnetaquiglobus chichijimensis</name>
    <dbReference type="NCBI Taxonomy" id="3141448"/>
    <lineage>
        <taxon>Bacteria</taxon>
        <taxon>Pseudomonadati</taxon>
        <taxon>Pseudomonadota</taxon>
        <taxon>Magnetococcia</taxon>
        <taxon>Magnetococcales</taxon>
        <taxon>Candidatus Magnetaquicoccaceae</taxon>
        <taxon>Candidatus Magnetaquiglobus</taxon>
    </lineage>
</organism>
<evidence type="ECO:0000313" key="2">
    <source>
        <dbReference type="Proteomes" id="UP001628193"/>
    </source>
</evidence>
<evidence type="ECO:0008006" key="3">
    <source>
        <dbReference type="Google" id="ProtNLM"/>
    </source>
</evidence>
<accession>A0ABQ0C9J4</accession>
<dbReference type="EMBL" id="BAAFGK010000004">
    <property type="protein sequence ID" value="GAB0057559.1"/>
    <property type="molecule type" value="Genomic_DNA"/>
</dbReference>
<evidence type="ECO:0000313" key="1">
    <source>
        <dbReference type="EMBL" id="GAB0057559.1"/>
    </source>
</evidence>
<name>A0ABQ0C9J4_9PROT</name>
<proteinExistence type="predicted"/>
<comment type="caution">
    <text evidence="1">The sequence shown here is derived from an EMBL/GenBank/DDBJ whole genome shotgun (WGS) entry which is preliminary data.</text>
</comment>
<protein>
    <recommendedName>
        <fullName evidence="3">Phosphate transport regulator</fullName>
    </recommendedName>
</protein>
<dbReference type="RefSeq" id="WP_420905251.1">
    <property type="nucleotide sequence ID" value="NZ_BAAFGK010000004.1"/>
</dbReference>
<reference evidence="1 2" key="1">
    <citation type="submission" date="2024-09" db="EMBL/GenBank/DDBJ databases">
        <title>Draft genome sequence of Candidatus Magnetaquicoccaceae bacterium FCR-1.</title>
        <authorList>
            <person name="Shimoshige H."/>
            <person name="Shimamura S."/>
            <person name="Taoka A."/>
            <person name="Kobayashi H."/>
            <person name="Maekawa T."/>
        </authorList>
    </citation>
    <scope>NUCLEOTIDE SEQUENCE [LARGE SCALE GENOMIC DNA]</scope>
    <source>
        <strain evidence="1 2">FCR-1</strain>
    </source>
</reference>
<gene>
    <name evidence="1" type="ORF">SIID45300_01890</name>
</gene>